<evidence type="ECO:0000313" key="2">
    <source>
        <dbReference type="Proteomes" id="UP001500274"/>
    </source>
</evidence>
<dbReference type="Proteomes" id="UP001500274">
    <property type="component" value="Unassembled WGS sequence"/>
</dbReference>
<evidence type="ECO:0000313" key="1">
    <source>
        <dbReference type="EMBL" id="GAA2586203.1"/>
    </source>
</evidence>
<sequence>MAVASLGLGAEVGAVAVQPASSAATAASESAATERFMSLTLSGPSVGRAIALRAASWEFSEAPAAPSVNDIS</sequence>
<name>A0ABN3PHP1_9MICO</name>
<keyword evidence="2" id="KW-1185">Reference proteome</keyword>
<proteinExistence type="predicted"/>
<dbReference type="EMBL" id="BAAARI010000017">
    <property type="protein sequence ID" value="GAA2586203.1"/>
    <property type="molecule type" value="Genomic_DNA"/>
</dbReference>
<gene>
    <name evidence="1" type="ORF">GCM10009862_26560</name>
</gene>
<organism evidence="1 2">
    <name type="scientific">Microbacterium binotii</name>
    <dbReference type="NCBI Taxonomy" id="462710"/>
    <lineage>
        <taxon>Bacteria</taxon>
        <taxon>Bacillati</taxon>
        <taxon>Actinomycetota</taxon>
        <taxon>Actinomycetes</taxon>
        <taxon>Micrococcales</taxon>
        <taxon>Microbacteriaceae</taxon>
        <taxon>Microbacterium</taxon>
    </lineage>
</organism>
<accession>A0ABN3PHP1</accession>
<reference evidence="2" key="1">
    <citation type="journal article" date="2019" name="Int. J. Syst. Evol. Microbiol.">
        <title>The Global Catalogue of Microorganisms (GCM) 10K type strain sequencing project: providing services to taxonomists for standard genome sequencing and annotation.</title>
        <authorList>
            <consortium name="The Broad Institute Genomics Platform"/>
            <consortium name="The Broad Institute Genome Sequencing Center for Infectious Disease"/>
            <person name="Wu L."/>
            <person name="Ma J."/>
        </authorList>
    </citation>
    <scope>NUCLEOTIDE SEQUENCE [LARGE SCALE GENOMIC DNA]</scope>
    <source>
        <strain evidence="2">JCM 16365</strain>
    </source>
</reference>
<comment type="caution">
    <text evidence="1">The sequence shown here is derived from an EMBL/GenBank/DDBJ whole genome shotgun (WGS) entry which is preliminary data.</text>
</comment>
<protein>
    <submittedName>
        <fullName evidence="1">Uncharacterized protein</fullName>
    </submittedName>
</protein>